<reference evidence="2 3" key="1">
    <citation type="journal article" date="2019" name="Commun. Biol.">
        <title>The bagworm genome reveals a unique fibroin gene that provides high tensile strength.</title>
        <authorList>
            <person name="Kono N."/>
            <person name="Nakamura H."/>
            <person name="Ohtoshi R."/>
            <person name="Tomita M."/>
            <person name="Numata K."/>
            <person name="Arakawa K."/>
        </authorList>
    </citation>
    <scope>NUCLEOTIDE SEQUENCE [LARGE SCALE GENOMIC DNA]</scope>
</reference>
<feature type="compositionally biased region" description="Low complexity" evidence="1">
    <location>
        <begin position="181"/>
        <end position="195"/>
    </location>
</feature>
<dbReference type="AlphaFoldDB" id="A0A4C1X2A7"/>
<gene>
    <name evidence="2" type="ORF">EVAR_90096_1</name>
</gene>
<feature type="region of interest" description="Disordered" evidence="1">
    <location>
        <begin position="1"/>
        <end position="205"/>
    </location>
</feature>
<dbReference type="EMBL" id="BGZK01000692">
    <property type="protein sequence ID" value="GBP56425.1"/>
    <property type="molecule type" value="Genomic_DNA"/>
</dbReference>
<feature type="compositionally biased region" description="Polar residues" evidence="1">
    <location>
        <begin position="117"/>
        <end position="132"/>
    </location>
</feature>
<keyword evidence="3" id="KW-1185">Reference proteome</keyword>
<sequence length="496" mass="52023">MPSPTSLSYPQPAPKPSFTGWQQSSAQLPQTSNAKQSRPSGQTHSYPASQTGLSGGNAPRQPPVYQETVQKSHSYPQTSGASGIPSQQSRNQQSNHGYPSSNGLSGSGTPGQKVSGVPNQEARNQQPSQAYPSSNGLSGAGAGANSGYPIQQGSGQSSVPQQYPQHKSSDVNYQGSRGMYPQTNVGNNNYYNHNQGPPPPYPGNFGPGNGGYSGYGYGHNTGYGSGFGQQMPGYFGNYANNGKGFGGVSRSSSALTGLGIAGAGVGTILTGLALWNLARATGNHRHTVIYDNRGQPVAVQPNNETSSAIDSWLTDLVNCSLTISNTNKTEVLAIPCAIATSFSPEADVKDTKMNGNSEDTTKCTVSVLTKSGKEYMTTIPCSVLLSTAAENNVTEAALPADDISNINNVTNITPVQNIINGSVEIPDNMTNVQNIPETLPAQNNAYGPIPPIHLTNYTGEILDLDCRKELGDSKDQTNLCSTVTKNLTDVPPVNFN</sequence>
<feature type="compositionally biased region" description="Polar residues" evidence="1">
    <location>
        <begin position="67"/>
        <end position="104"/>
    </location>
</feature>
<evidence type="ECO:0000256" key="1">
    <source>
        <dbReference type="SAM" id="MobiDB-lite"/>
    </source>
</evidence>
<name>A0A4C1X2A7_EUMVA</name>
<comment type="caution">
    <text evidence="2">The sequence shown here is derived from an EMBL/GenBank/DDBJ whole genome shotgun (WGS) entry which is preliminary data.</text>
</comment>
<evidence type="ECO:0000313" key="3">
    <source>
        <dbReference type="Proteomes" id="UP000299102"/>
    </source>
</evidence>
<accession>A0A4C1X2A7</accession>
<evidence type="ECO:0000313" key="2">
    <source>
        <dbReference type="EMBL" id="GBP56425.1"/>
    </source>
</evidence>
<feature type="compositionally biased region" description="Low complexity" evidence="1">
    <location>
        <begin position="145"/>
        <end position="165"/>
    </location>
</feature>
<proteinExistence type="predicted"/>
<dbReference type="Proteomes" id="UP000299102">
    <property type="component" value="Unassembled WGS sequence"/>
</dbReference>
<feature type="compositionally biased region" description="Polar residues" evidence="1">
    <location>
        <begin position="19"/>
        <end position="52"/>
    </location>
</feature>
<organism evidence="2 3">
    <name type="scientific">Eumeta variegata</name>
    <name type="common">Bagworm moth</name>
    <name type="synonym">Eumeta japonica</name>
    <dbReference type="NCBI Taxonomy" id="151549"/>
    <lineage>
        <taxon>Eukaryota</taxon>
        <taxon>Metazoa</taxon>
        <taxon>Ecdysozoa</taxon>
        <taxon>Arthropoda</taxon>
        <taxon>Hexapoda</taxon>
        <taxon>Insecta</taxon>
        <taxon>Pterygota</taxon>
        <taxon>Neoptera</taxon>
        <taxon>Endopterygota</taxon>
        <taxon>Lepidoptera</taxon>
        <taxon>Glossata</taxon>
        <taxon>Ditrysia</taxon>
        <taxon>Tineoidea</taxon>
        <taxon>Psychidae</taxon>
        <taxon>Oiketicinae</taxon>
        <taxon>Eumeta</taxon>
    </lineage>
</organism>
<dbReference type="OrthoDB" id="10069455at2759"/>
<protein>
    <submittedName>
        <fullName evidence="2">Uncharacterized protein</fullName>
    </submittedName>
</protein>